<dbReference type="GO" id="GO:0005730">
    <property type="term" value="C:nucleolus"/>
    <property type="evidence" value="ECO:0007669"/>
    <property type="project" value="TreeGrafter"/>
</dbReference>
<dbReference type="Gene3D" id="3.40.50.10480">
    <property type="entry name" value="Probable brix-domain ribosomal biogenesis protein"/>
    <property type="match status" value="1"/>
</dbReference>
<organism evidence="1 2">
    <name type="scientific">Lupinus albus</name>
    <name type="common">White lupine</name>
    <name type="synonym">Lupinus termis</name>
    <dbReference type="NCBI Taxonomy" id="3870"/>
    <lineage>
        <taxon>Eukaryota</taxon>
        <taxon>Viridiplantae</taxon>
        <taxon>Streptophyta</taxon>
        <taxon>Embryophyta</taxon>
        <taxon>Tracheophyta</taxon>
        <taxon>Spermatophyta</taxon>
        <taxon>Magnoliopsida</taxon>
        <taxon>eudicotyledons</taxon>
        <taxon>Gunneridae</taxon>
        <taxon>Pentapetalae</taxon>
        <taxon>rosids</taxon>
        <taxon>fabids</taxon>
        <taxon>Fabales</taxon>
        <taxon>Fabaceae</taxon>
        <taxon>Papilionoideae</taxon>
        <taxon>50 kb inversion clade</taxon>
        <taxon>genistoids sensu lato</taxon>
        <taxon>core genistoids</taxon>
        <taxon>Genisteae</taxon>
        <taxon>Lupinus</taxon>
    </lineage>
</organism>
<sequence length="82" mass="9437">MLIPERKVPRTIENTREVDETICKPDDEERGPDFISDLLSVISNAHYYKRGTYDLKKIVEYAKNKDVTSVIKVVKIASLLVK</sequence>
<accession>A0A6A4QQ10</accession>
<dbReference type="PANTHER" id="PTHR22734:SF3">
    <property type="entry name" value="RIBOSOME PRODUCTION FACTOR 1"/>
    <property type="match status" value="1"/>
</dbReference>
<dbReference type="PANTHER" id="PTHR22734">
    <property type="entry name" value="U3 SMALL NUCLEOLAR RIBONUCLEOPROTEIN PROTEIN IMP4"/>
    <property type="match status" value="1"/>
</dbReference>
<dbReference type="GO" id="GO:0000470">
    <property type="term" value="P:maturation of LSU-rRNA"/>
    <property type="evidence" value="ECO:0007669"/>
    <property type="project" value="TreeGrafter"/>
</dbReference>
<keyword evidence="2" id="KW-1185">Reference proteome</keyword>
<name>A0A6A4QQ10_LUPAL</name>
<dbReference type="GO" id="GO:0000460">
    <property type="term" value="P:maturation of 5.8S rRNA"/>
    <property type="evidence" value="ECO:0007669"/>
    <property type="project" value="TreeGrafter"/>
</dbReference>
<dbReference type="InterPro" id="IPR044281">
    <property type="entry name" value="IMP4/RPF1"/>
</dbReference>
<dbReference type="OrthoDB" id="10253204at2759"/>
<dbReference type="SUPFAM" id="SSF52954">
    <property type="entry name" value="Class II aaRS ABD-related"/>
    <property type="match status" value="1"/>
</dbReference>
<proteinExistence type="predicted"/>
<reference evidence="2" key="1">
    <citation type="journal article" date="2020" name="Nat. Commun.">
        <title>Genome sequence of the cluster root forming white lupin.</title>
        <authorList>
            <person name="Hufnagel B."/>
            <person name="Marques A."/>
            <person name="Soriano A."/>
            <person name="Marques L."/>
            <person name="Divol F."/>
            <person name="Doumas P."/>
            <person name="Sallet E."/>
            <person name="Mancinotti D."/>
            <person name="Carrere S."/>
            <person name="Marande W."/>
            <person name="Arribat S."/>
            <person name="Keller J."/>
            <person name="Huneau C."/>
            <person name="Blein T."/>
            <person name="Aime D."/>
            <person name="Laguerre M."/>
            <person name="Taylor J."/>
            <person name="Schubert V."/>
            <person name="Nelson M."/>
            <person name="Geu-Flores F."/>
            <person name="Crespi M."/>
            <person name="Gallardo-Guerrero K."/>
            <person name="Delaux P.-M."/>
            <person name="Salse J."/>
            <person name="Berges H."/>
            <person name="Guyot R."/>
            <person name="Gouzy J."/>
            <person name="Peret B."/>
        </authorList>
    </citation>
    <scope>NUCLEOTIDE SEQUENCE [LARGE SCALE GENOMIC DNA]</scope>
    <source>
        <strain evidence="2">cv. Amiga</strain>
    </source>
</reference>
<protein>
    <submittedName>
        <fullName evidence="1">Putative anticodon-binding protein</fullName>
    </submittedName>
</protein>
<dbReference type="Proteomes" id="UP000447434">
    <property type="component" value="Chromosome 4"/>
</dbReference>
<dbReference type="EMBL" id="WOCE01000004">
    <property type="protein sequence ID" value="KAE9615326.1"/>
    <property type="molecule type" value="Genomic_DNA"/>
</dbReference>
<comment type="caution">
    <text evidence="1">The sequence shown here is derived from an EMBL/GenBank/DDBJ whole genome shotgun (WGS) entry which is preliminary data.</text>
</comment>
<dbReference type="GO" id="GO:0030687">
    <property type="term" value="C:preribosome, large subunit precursor"/>
    <property type="evidence" value="ECO:0007669"/>
    <property type="project" value="TreeGrafter"/>
</dbReference>
<evidence type="ECO:0000313" key="2">
    <source>
        <dbReference type="Proteomes" id="UP000447434"/>
    </source>
</evidence>
<gene>
    <name evidence="1" type="ORF">Lalb_Chr04g0254041</name>
</gene>
<dbReference type="AlphaFoldDB" id="A0A6A4QQ10"/>
<dbReference type="GO" id="GO:0042134">
    <property type="term" value="F:rRNA primary transcript binding"/>
    <property type="evidence" value="ECO:0007669"/>
    <property type="project" value="InterPro"/>
</dbReference>
<evidence type="ECO:0000313" key="1">
    <source>
        <dbReference type="EMBL" id="KAE9615326.1"/>
    </source>
</evidence>